<dbReference type="EMBL" id="JADLQN010000001">
    <property type="protein sequence ID" value="MBF6353146.1"/>
    <property type="molecule type" value="Genomic_DNA"/>
</dbReference>
<sequence length="95" mass="10092">MRLRALVMPHGHRLPGIHALTARTDLGFAPIASGVIARRKRVMSALERTHADALALRRMRASGDRLGSGPVGLGIPGRRIVVAIFAVTPTLTAVP</sequence>
<comment type="caution">
    <text evidence="1">The sequence shown here is derived from an EMBL/GenBank/DDBJ whole genome shotgun (WGS) entry which is preliminary data.</text>
</comment>
<reference evidence="1 2" key="1">
    <citation type="submission" date="2020-10" db="EMBL/GenBank/DDBJ databases">
        <title>Identification of Nocardia species via Next-generation sequencing and recognition of intraspecies genetic diversity.</title>
        <authorList>
            <person name="Li P."/>
            <person name="Li P."/>
            <person name="Lu B."/>
        </authorList>
    </citation>
    <scope>NUCLEOTIDE SEQUENCE [LARGE SCALE GENOMIC DNA]</scope>
    <source>
        <strain evidence="1 2">BJ06-0143</strain>
    </source>
</reference>
<protein>
    <submittedName>
        <fullName evidence="1">Uncharacterized protein</fullName>
    </submittedName>
</protein>
<name>A0ABS0D3S5_9NOCA</name>
<evidence type="ECO:0000313" key="1">
    <source>
        <dbReference type="EMBL" id="MBF6353146.1"/>
    </source>
</evidence>
<keyword evidence="2" id="KW-1185">Reference proteome</keyword>
<proteinExistence type="predicted"/>
<dbReference type="Proteomes" id="UP000707731">
    <property type="component" value="Unassembled WGS sequence"/>
</dbReference>
<gene>
    <name evidence="1" type="ORF">IU449_01035</name>
</gene>
<accession>A0ABS0D3S5</accession>
<organism evidence="1 2">
    <name type="scientific">Nocardia higoensis</name>
    <dbReference type="NCBI Taxonomy" id="228599"/>
    <lineage>
        <taxon>Bacteria</taxon>
        <taxon>Bacillati</taxon>
        <taxon>Actinomycetota</taxon>
        <taxon>Actinomycetes</taxon>
        <taxon>Mycobacteriales</taxon>
        <taxon>Nocardiaceae</taxon>
        <taxon>Nocardia</taxon>
    </lineage>
</organism>
<evidence type="ECO:0000313" key="2">
    <source>
        <dbReference type="Proteomes" id="UP000707731"/>
    </source>
</evidence>
<dbReference type="RefSeq" id="WP_195000095.1">
    <property type="nucleotide sequence ID" value="NZ_JADLQN010000001.1"/>
</dbReference>